<dbReference type="EMBL" id="VIXF01000006">
    <property type="protein sequence ID" value="MBN9901398.1"/>
    <property type="molecule type" value="Genomic_DNA"/>
</dbReference>
<gene>
    <name evidence="1" type="ORF">FME64_29375</name>
</gene>
<organism evidence="1 2">
    <name type="scientific">Bacillus thuringiensis</name>
    <dbReference type="NCBI Taxonomy" id="1428"/>
    <lineage>
        <taxon>Bacteria</taxon>
        <taxon>Bacillati</taxon>
        <taxon>Bacillota</taxon>
        <taxon>Bacilli</taxon>
        <taxon>Bacillales</taxon>
        <taxon>Bacillaceae</taxon>
        <taxon>Bacillus</taxon>
        <taxon>Bacillus cereus group</taxon>
    </lineage>
</organism>
<reference evidence="1" key="1">
    <citation type="submission" date="2019-07" db="EMBL/GenBank/DDBJ databases">
        <authorList>
            <person name="Lazarte J.N."/>
            <person name="Poliero A."/>
            <person name="Beron C."/>
        </authorList>
    </citation>
    <scope>NUCLEOTIDE SEQUENCE</scope>
    <source>
        <strain evidence="1">FCC7</strain>
    </source>
</reference>
<evidence type="ECO:0000313" key="2">
    <source>
        <dbReference type="Proteomes" id="UP000775627"/>
    </source>
</evidence>
<protein>
    <submittedName>
        <fullName evidence="1">Uncharacterized protein</fullName>
    </submittedName>
</protein>
<name>A0AAW4HYT9_BACTU</name>
<evidence type="ECO:0000313" key="1">
    <source>
        <dbReference type="EMBL" id="MBN9901398.1"/>
    </source>
</evidence>
<dbReference type="AlphaFoldDB" id="A0AAW4HYT9"/>
<sequence>MHHVPNRQNTFFFWANSIFKNTAPFIGELKSDGFHFTGMKTYDGSSLLKLQFGVSSLFELQAERIPRPDQGPWRSAPNIELFGNIIGSTTAEDWFSGDQWSKCWMITRQTIFQRIFAPPGVDNKKILSENTAVQTLIFLEGSNKFQEHRFTGSQPMPPVIINQIFPGISIFAELEVLFLVQLEGGSTFWIDPRSDVIVHTLQWPLEPI</sequence>
<proteinExistence type="predicted"/>
<dbReference type="Proteomes" id="UP000775627">
    <property type="component" value="Unassembled WGS sequence"/>
</dbReference>
<accession>A0AAW4HYT9</accession>
<comment type="caution">
    <text evidence="1">The sequence shown here is derived from an EMBL/GenBank/DDBJ whole genome shotgun (WGS) entry which is preliminary data.</text>
</comment>
<dbReference type="RefSeq" id="WP_074789997.1">
    <property type="nucleotide sequence ID" value="NZ_FNYB01000007.1"/>
</dbReference>
<reference evidence="1" key="2">
    <citation type="journal article" date="2021" name="J. Invertebr. Pathol.">
        <title>Molecular characterization of a Bacillus thuringiensis strain from Argentina, toxic against Lepidoptera and Coleoptera, based on its whole-genome and Cry protein analysis.</title>
        <authorList>
            <person name="Nicolas Lazarte J."/>
            <person name="Pia Valacco M."/>
            <person name="Moreno S."/>
            <person name="Salerno G.L."/>
            <person name="Beron C.M."/>
        </authorList>
    </citation>
    <scope>NUCLEOTIDE SEQUENCE</scope>
    <source>
        <strain evidence="1">FCC7</strain>
    </source>
</reference>